<dbReference type="eggNOG" id="ENOG502TCCC">
    <property type="taxonomic scope" value="Eukaryota"/>
</dbReference>
<reference evidence="2 3" key="1">
    <citation type="journal article" date="2007" name="Nature">
        <title>Evolution of genes and genomes on the Drosophila phylogeny.</title>
        <authorList>
            <consortium name="Drosophila 12 Genomes Consortium"/>
            <person name="Clark A.G."/>
            <person name="Eisen M.B."/>
            <person name="Smith D.R."/>
            <person name="Bergman C.M."/>
            <person name="Oliver B."/>
            <person name="Markow T.A."/>
            <person name="Kaufman T.C."/>
            <person name="Kellis M."/>
            <person name="Gelbart W."/>
            <person name="Iyer V.N."/>
            <person name="Pollard D.A."/>
            <person name="Sackton T.B."/>
            <person name="Larracuente A.M."/>
            <person name="Singh N.D."/>
            <person name="Abad J.P."/>
            <person name="Abt D.N."/>
            <person name="Adryan B."/>
            <person name="Aguade M."/>
            <person name="Akashi H."/>
            <person name="Anderson W.W."/>
            <person name="Aquadro C.F."/>
            <person name="Ardell D.H."/>
            <person name="Arguello R."/>
            <person name="Artieri C.G."/>
            <person name="Barbash D.A."/>
            <person name="Barker D."/>
            <person name="Barsanti P."/>
            <person name="Batterham P."/>
            <person name="Batzoglou S."/>
            <person name="Begun D."/>
            <person name="Bhutkar A."/>
            <person name="Blanco E."/>
            <person name="Bosak S.A."/>
            <person name="Bradley R.K."/>
            <person name="Brand A.D."/>
            <person name="Brent M.R."/>
            <person name="Brooks A.N."/>
            <person name="Brown R.H."/>
            <person name="Butlin R.K."/>
            <person name="Caggese C."/>
            <person name="Calvi B.R."/>
            <person name="Bernardo de Carvalho A."/>
            <person name="Caspi A."/>
            <person name="Castrezana S."/>
            <person name="Celniker S.E."/>
            <person name="Chang J.L."/>
            <person name="Chapple C."/>
            <person name="Chatterji S."/>
            <person name="Chinwalla A."/>
            <person name="Civetta A."/>
            <person name="Clifton S.W."/>
            <person name="Comeron J.M."/>
            <person name="Costello J.C."/>
            <person name="Coyne J.A."/>
            <person name="Daub J."/>
            <person name="David R.G."/>
            <person name="Delcher A.L."/>
            <person name="Delehaunty K."/>
            <person name="Do C.B."/>
            <person name="Ebling H."/>
            <person name="Edwards K."/>
            <person name="Eickbush T."/>
            <person name="Evans J.D."/>
            <person name="Filipski A."/>
            <person name="Findeiss S."/>
            <person name="Freyhult E."/>
            <person name="Fulton L."/>
            <person name="Fulton R."/>
            <person name="Garcia A.C."/>
            <person name="Gardiner A."/>
            <person name="Garfield D.A."/>
            <person name="Garvin B.E."/>
            <person name="Gibson G."/>
            <person name="Gilbert D."/>
            <person name="Gnerre S."/>
            <person name="Godfrey J."/>
            <person name="Good R."/>
            <person name="Gotea V."/>
            <person name="Gravely B."/>
            <person name="Greenberg A.J."/>
            <person name="Griffiths-Jones S."/>
            <person name="Gross S."/>
            <person name="Guigo R."/>
            <person name="Gustafson E.A."/>
            <person name="Haerty W."/>
            <person name="Hahn M.W."/>
            <person name="Halligan D.L."/>
            <person name="Halpern A.L."/>
            <person name="Halter G.M."/>
            <person name="Han M.V."/>
            <person name="Heger A."/>
            <person name="Hillier L."/>
            <person name="Hinrichs A.S."/>
            <person name="Holmes I."/>
            <person name="Hoskins R.A."/>
            <person name="Hubisz M.J."/>
            <person name="Hultmark D."/>
            <person name="Huntley M.A."/>
            <person name="Jaffe D.B."/>
            <person name="Jagadeeshan S."/>
            <person name="Jeck W.R."/>
            <person name="Johnson J."/>
            <person name="Jones C.D."/>
            <person name="Jordan W.C."/>
            <person name="Karpen G.H."/>
            <person name="Kataoka E."/>
            <person name="Keightley P.D."/>
            <person name="Kheradpour P."/>
            <person name="Kirkness E.F."/>
            <person name="Koerich L.B."/>
            <person name="Kristiansen K."/>
            <person name="Kudrna D."/>
            <person name="Kulathinal R.J."/>
            <person name="Kumar S."/>
            <person name="Kwok R."/>
            <person name="Lander E."/>
            <person name="Langley C.H."/>
            <person name="Lapoint R."/>
            <person name="Lazzaro B.P."/>
            <person name="Lee S.J."/>
            <person name="Levesque L."/>
            <person name="Li R."/>
            <person name="Lin C.F."/>
            <person name="Lin M.F."/>
            <person name="Lindblad-Toh K."/>
            <person name="Llopart A."/>
            <person name="Long M."/>
            <person name="Low L."/>
            <person name="Lozovsky E."/>
            <person name="Lu J."/>
            <person name="Luo M."/>
            <person name="Machado C.A."/>
            <person name="Makalowski W."/>
            <person name="Marzo M."/>
            <person name="Matsuda M."/>
            <person name="Matzkin L."/>
            <person name="McAllister B."/>
            <person name="McBride C.S."/>
            <person name="McKernan B."/>
            <person name="McKernan K."/>
            <person name="Mendez-Lago M."/>
            <person name="Minx P."/>
            <person name="Mollenhauer M.U."/>
            <person name="Montooth K."/>
            <person name="Mount S.M."/>
            <person name="Mu X."/>
            <person name="Myers E."/>
            <person name="Negre B."/>
            <person name="Newfeld S."/>
            <person name="Nielsen R."/>
            <person name="Noor M.A."/>
            <person name="O'Grady P."/>
            <person name="Pachter L."/>
            <person name="Papaceit M."/>
            <person name="Parisi M.J."/>
            <person name="Parisi M."/>
            <person name="Parts L."/>
            <person name="Pedersen J.S."/>
            <person name="Pesole G."/>
            <person name="Phillippy A.M."/>
            <person name="Ponting C.P."/>
            <person name="Pop M."/>
            <person name="Porcelli D."/>
            <person name="Powell J.R."/>
            <person name="Prohaska S."/>
            <person name="Pruitt K."/>
            <person name="Puig M."/>
            <person name="Quesneville H."/>
            <person name="Ram K.R."/>
            <person name="Rand D."/>
            <person name="Rasmussen M.D."/>
            <person name="Reed L.K."/>
            <person name="Reenan R."/>
            <person name="Reily A."/>
            <person name="Remington K.A."/>
            <person name="Rieger T.T."/>
            <person name="Ritchie M.G."/>
            <person name="Robin C."/>
            <person name="Rogers Y.H."/>
            <person name="Rohde C."/>
            <person name="Rozas J."/>
            <person name="Rubenfield M.J."/>
            <person name="Ruiz A."/>
            <person name="Russo S."/>
            <person name="Salzberg S.L."/>
            <person name="Sanchez-Gracia A."/>
            <person name="Saranga D.J."/>
            <person name="Sato H."/>
            <person name="Schaeffer S.W."/>
            <person name="Schatz M.C."/>
            <person name="Schlenke T."/>
            <person name="Schwartz R."/>
            <person name="Segarra C."/>
            <person name="Singh R.S."/>
            <person name="Sirot L."/>
            <person name="Sirota M."/>
            <person name="Sisneros N.B."/>
            <person name="Smith C.D."/>
            <person name="Smith T.F."/>
            <person name="Spieth J."/>
            <person name="Stage D.E."/>
            <person name="Stark A."/>
            <person name="Stephan W."/>
            <person name="Strausberg R.L."/>
            <person name="Strempel S."/>
            <person name="Sturgill D."/>
            <person name="Sutton G."/>
            <person name="Sutton G.G."/>
            <person name="Tao W."/>
            <person name="Teichmann S."/>
            <person name="Tobari Y.N."/>
            <person name="Tomimura Y."/>
            <person name="Tsolas J.M."/>
            <person name="Valente V.L."/>
            <person name="Venter E."/>
            <person name="Venter J.C."/>
            <person name="Vicario S."/>
            <person name="Vieira F.G."/>
            <person name="Vilella A.J."/>
            <person name="Villasante A."/>
            <person name="Walenz B."/>
            <person name="Wang J."/>
            <person name="Wasserman M."/>
            <person name="Watts T."/>
            <person name="Wilson D."/>
            <person name="Wilson R.K."/>
            <person name="Wing R.A."/>
            <person name="Wolfner M.F."/>
            <person name="Wong A."/>
            <person name="Wong G.K."/>
            <person name="Wu C.I."/>
            <person name="Wu G."/>
            <person name="Yamamoto D."/>
            <person name="Yang H.P."/>
            <person name="Yang S.P."/>
            <person name="Yorke J.A."/>
            <person name="Yoshida K."/>
            <person name="Zdobnov E."/>
            <person name="Zhang P."/>
            <person name="Zhang Y."/>
            <person name="Zimin A.V."/>
            <person name="Baldwin J."/>
            <person name="Abdouelleil A."/>
            <person name="Abdulkadir J."/>
            <person name="Abebe A."/>
            <person name="Abera B."/>
            <person name="Abreu J."/>
            <person name="Acer S.C."/>
            <person name="Aftuck L."/>
            <person name="Alexander A."/>
            <person name="An P."/>
            <person name="Anderson E."/>
            <person name="Anderson S."/>
            <person name="Arachi H."/>
            <person name="Azer M."/>
            <person name="Bachantsang P."/>
            <person name="Barry A."/>
            <person name="Bayul T."/>
            <person name="Berlin A."/>
            <person name="Bessette D."/>
            <person name="Bloom T."/>
            <person name="Blye J."/>
            <person name="Boguslavskiy L."/>
            <person name="Bonnet C."/>
            <person name="Boukhgalter B."/>
            <person name="Bourzgui I."/>
            <person name="Brown A."/>
            <person name="Cahill P."/>
            <person name="Channer S."/>
            <person name="Cheshatsang Y."/>
            <person name="Chuda L."/>
            <person name="Citroen M."/>
            <person name="Collymore A."/>
            <person name="Cooke P."/>
            <person name="Costello M."/>
            <person name="D'Aco K."/>
            <person name="Daza R."/>
            <person name="De Haan G."/>
            <person name="DeGray S."/>
            <person name="DeMaso C."/>
            <person name="Dhargay N."/>
            <person name="Dooley K."/>
            <person name="Dooley E."/>
            <person name="Doricent M."/>
            <person name="Dorje P."/>
            <person name="Dorjee K."/>
            <person name="Dupes A."/>
            <person name="Elong R."/>
            <person name="Falk J."/>
            <person name="Farina A."/>
            <person name="Faro S."/>
            <person name="Ferguson D."/>
            <person name="Fisher S."/>
            <person name="Foley C.D."/>
            <person name="Franke A."/>
            <person name="Friedrich D."/>
            <person name="Gadbois L."/>
            <person name="Gearin G."/>
            <person name="Gearin C.R."/>
            <person name="Giannoukos G."/>
            <person name="Goode T."/>
            <person name="Graham J."/>
            <person name="Grandbois E."/>
            <person name="Grewal S."/>
            <person name="Gyaltsen K."/>
            <person name="Hafez N."/>
            <person name="Hagos B."/>
            <person name="Hall J."/>
            <person name="Henson C."/>
            <person name="Hollinger A."/>
            <person name="Honan T."/>
            <person name="Huard M.D."/>
            <person name="Hughes L."/>
            <person name="Hurhula B."/>
            <person name="Husby M.E."/>
            <person name="Kamat A."/>
            <person name="Kanga B."/>
            <person name="Kashin S."/>
            <person name="Khazanovich D."/>
            <person name="Kisner P."/>
            <person name="Lance K."/>
            <person name="Lara M."/>
            <person name="Lee W."/>
            <person name="Lennon N."/>
            <person name="Letendre F."/>
            <person name="LeVine R."/>
            <person name="Lipovsky A."/>
            <person name="Liu X."/>
            <person name="Liu J."/>
            <person name="Liu S."/>
            <person name="Lokyitsang T."/>
            <person name="Lokyitsang Y."/>
            <person name="Lubonja R."/>
            <person name="Lui A."/>
            <person name="MacDonald P."/>
            <person name="Magnisalis V."/>
            <person name="Maru K."/>
            <person name="Matthews C."/>
            <person name="McCusker W."/>
            <person name="McDonough S."/>
            <person name="Mehta T."/>
            <person name="Meldrim J."/>
            <person name="Meneus L."/>
            <person name="Mihai O."/>
            <person name="Mihalev A."/>
            <person name="Mihova T."/>
            <person name="Mittelman R."/>
            <person name="Mlenga V."/>
            <person name="Montmayeur A."/>
            <person name="Mulrain L."/>
            <person name="Navidi A."/>
            <person name="Naylor J."/>
            <person name="Negash T."/>
            <person name="Nguyen T."/>
            <person name="Nguyen N."/>
            <person name="Nicol R."/>
            <person name="Norbu C."/>
            <person name="Norbu N."/>
            <person name="Novod N."/>
            <person name="O'Neill B."/>
            <person name="Osman S."/>
            <person name="Markiewicz E."/>
            <person name="Oyono O.L."/>
            <person name="Patti C."/>
            <person name="Phunkhang P."/>
            <person name="Pierre F."/>
            <person name="Priest M."/>
            <person name="Raghuraman S."/>
            <person name="Rege F."/>
            <person name="Reyes R."/>
            <person name="Rise C."/>
            <person name="Rogov P."/>
            <person name="Ross K."/>
            <person name="Ryan E."/>
            <person name="Settipalli S."/>
            <person name="Shea T."/>
            <person name="Sherpa N."/>
            <person name="Shi L."/>
            <person name="Shih D."/>
            <person name="Sparrow T."/>
            <person name="Spaulding J."/>
            <person name="Stalker J."/>
            <person name="Stange-Thomann N."/>
            <person name="Stavropoulos S."/>
            <person name="Stone C."/>
            <person name="Strader C."/>
            <person name="Tesfaye S."/>
            <person name="Thomson T."/>
            <person name="Thoulutsang Y."/>
            <person name="Thoulutsang D."/>
            <person name="Topham K."/>
            <person name="Topping I."/>
            <person name="Tsamla T."/>
            <person name="Vassiliev H."/>
            <person name="Vo A."/>
            <person name="Wangchuk T."/>
            <person name="Wangdi T."/>
            <person name="Weiand M."/>
            <person name="Wilkinson J."/>
            <person name="Wilson A."/>
            <person name="Yadav S."/>
            <person name="Young G."/>
            <person name="Yu Q."/>
            <person name="Zembek L."/>
            <person name="Zhong D."/>
            <person name="Zimmer A."/>
            <person name="Zwirko Z."/>
            <person name="Jaffe D.B."/>
            <person name="Alvarez P."/>
            <person name="Brockman W."/>
            <person name="Butler J."/>
            <person name="Chin C."/>
            <person name="Gnerre S."/>
            <person name="Grabherr M."/>
            <person name="Kleber M."/>
            <person name="Mauceli E."/>
            <person name="MacCallum I."/>
        </authorList>
    </citation>
    <scope>NUCLEOTIDE SEQUENCE [LARGE SCALE GENOMIC DNA]</scope>
    <source>
        <strain evidence="3">MSH-3 / Tucson 14011-0111.49</strain>
    </source>
</reference>
<dbReference type="OMA" id="GHCTVPE"/>
<protein>
    <submittedName>
        <fullName evidence="2">GL14554</fullName>
    </submittedName>
</protein>
<proteinExistence type="predicted"/>
<sequence>MPCVFNPGYIGPNPPCCDPDCVVEGHCNNWECGPCPGEHPPCGCSPAPAQTPPSTPIQSQAQKSQPNGS</sequence>
<evidence type="ECO:0000313" key="3">
    <source>
        <dbReference type="Proteomes" id="UP000008744"/>
    </source>
</evidence>
<organism evidence="3">
    <name type="scientific">Drosophila persimilis</name>
    <name type="common">Fruit fly</name>
    <dbReference type="NCBI Taxonomy" id="7234"/>
    <lineage>
        <taxon>Eukaryota</taxon>
        <taxon>Metazoa</taxon>
        <taxon>Ecdysozoa</taxon>
        <taxon>Arthropoda</taxon>
        <taxon>Hexapoda</taxon>
        <taxon>Insecta</taxon>
        <taxon>Pterygota</taxon>
        <taxon>Neoptera</taxon>
        <taxon>Endopterygota</taxon>
        <taxon>Diptera</taxon>
        <taxon>Brachycera</taxon>
        <taxon>Muscomorpha</taxon>
        <taxon>Ephydroidea</taxon>
        <taxon>Drosophilidae</taxon>
        <taxon>Drosophila</taxon>
        <taxon>Sophophora</taxon>
    </lineage>
</organism>
<feature type="region of interest" description="Disordered" evidence="1">
    <location>
        <begin position="48"/>
        <end position="69"/>
    </location>
</feature>
<dbReference type="HOGENOM" id="CLU_199271_0_0_1"/>
<dbReference type="EMBL" id="CH479187">
    <property type="protein sequence ID" value="EDW39753.1"/>
    <property type="molecule type" value="Genomic_DNA"/>
</dbReference>
<keyword evidence="3" id="KW-1185">Reference proteome</keyword>
<accession>B4GQ81</accession>
<dbReference type="AlphaFoldDB" id="B4GQ81"/>
<dbReference type="Proteomes" id="UP000008744">
    <property type="component" value="Unassembled WGS sequence"/>
</dbReference>
<evidence type="ECO:0000313" key="2">
    <source>
        <dbReference type="EMBL" id="EDW39753.1"/>
    </source>
</evidence>
<evidence type="ECO:0000256" key="1">
    <source>
        <dbReference type="SAM" id="MobiDB-lite"/>
    </source>
</evidence>
<name>B4GQ81_DROPE</name>
<gene>
    <name evidence="2" type="primary">Dper\GL14554</name>
    <name evidence="2" type="ORF">Dper_GL14554</name>
</gene>